<organism evidence="2">
    <name type="scientific">Anthurium amnicola</name>
    <dbReference type="NCBI Taxonomy" id="1678845"/>
    <lineage>
        <taxon>Eukaryota</taxon>
        <taxon>Viridiplantae</taxon>
        <taxon>Streptophyta</taxon>
        <taxon>Embryophyta</taxon>
        <taxon>Tracheophyta</taxon>
        <taxon>Spermatophyta</taxon>
        <taxon>Magnoliopsida</taxon>
        <taxon>Liliopsida</taxon>
        <taxon>Araceae</taxon>
        <taxon>Pothoideae</taxon>
        <taxon>Potheae</taxon>
        <taxon>Anthurium</taxon>
    </lineage>
</organism>
<feature type="compositionally biased region" description="Basic and acidic residues" evidence="1">
    <location>
        <begin position="24"/>
        <end position="33"/>
    </location>
</feature>
<proteinExistence type="predicted"/>
<evidence type="ECO:0000256" key="1">
    <source>
        <dbReference type="SAM" id="MobiDB-lite"/>
    </source>
</evidence>
<accession>A0A1D1XEN6</accession>
<dbReference type="EMBL" id="GDJX01027130">
    <property type="protein sequence ID" value="JAT40806.1"/>
    <property type="molecule type" value="Transcribed_RNA"/>
</dbReference>
<reference evidence="2" key="1">
    <citation type="submission" date="2015-07" db="EMBL/GenBank/DDBJ databases">
        <title>Transcriptome Assembly of Anthurium amnicola.</title>
        <authorList>
            <person name="Suzuki J."/>
        </authorList>
    </citation>
    <scope>NUCLEOTIDE SEQUENCE</scope>
</reference>
<evidence type="ECO:0000313" key="2">
    <source>
        <dbReference type="EMBL" id="JAT40806.1"/>
    </source>
</evidence>
<feature type="non-terminal residue" evidence="2">
    <location>
        <position position="1"/>
    </location>
</feature>
<sequence length="170" mass="18578">RNLPYRDPAEHRKTAELGRGMNAPKREARRRPGAESPAESGATAGSPPSSPTRPKPRRRLPSPPRAASSSLLETPWSVGAGEGEYYSYEEEVGGGAGDGNPRRFPHGVKQQCWEKAEGVKGRDPDRWRRDALGNVVFRKLVGCPGCYCHDYDHIIPFSKVGIGGKSTLEN</sequence>
<dbReference type="PANTHER" id="PTHR33427">
    <property type="entry name" value="HNH ENDONUCLEASE"/>
    <property type="match status" value="1"/>
</dbReference>
<dbReference type="PANTHER" id="PTHR33427:SF3">
    <property type="entry name" value="HNH ENDONUCLEASE"/>
    <property type="match status" value="1"/>
</dbReference>
<name>A0A1D1XEN6_9ARAE</name>
<feature type="compositionally biased region" description="Low complexity" evidence="1">
    <location>
        <begin position="34"/>
        <end position="47"/>
    </location>
</feature>
<feature type="region of interest" description="Disordered" evidence="1">
    <location>
        <begin position="1"/>
        <end position="77"/>
    </location>
</feature>
<gene>
    <name evidence="2" type="ORF">g.83049</name>
</gene>
<protein>
    <submittedName>
        <fullName evidence="2">Uncharacterized protein</fullName>
    </submittedName>
</protein>
<feature type="compositionally biased region" description="Basic and acidic residues" evidence="1">
    <location>
        <begin position="7"/>
        <end position="16"/>
    </location>
</feature>
<feature type="compositionally biased region" description="Low complexity" evidence="1">
    <location>
        <begin position="65"/>
        <end position="77"/>
    </location>
</feature>
<dbReference type="AlphaFoldDB" id="A0A1D1XEN6"/>
<feature type="non-terminal residue" evidence="2">
    <location>
        <position position="170"/>
    </location>
</feature>